<protein>
    <recommendedName>
        <fullName evidence="3 7">L-lactate dehydrogenase</fullName>
        <shortName evidence="7">L-LDH</shortName>
        <ecNumber evidence="3 7">1.1.1.27</ecNumber>
    </recommendedName>
</protein>
<evidence type="ECO:0000256" key="1">
    <source>
        <dbReference type="ARBA" id="ARBA00004843"/>
    </source>
</evidence>
<name>A0A4Q1REN7_9FIRM</name>
<feature type="binding site" evidence="7">
    <location>
        <position position="142"/>
    </location>
    <ligand>
        <name>NAD(+)</name>
        <dbReference type="ChEBI" id="CHEBI:57540"/>
    </ligand>
</feature>
<comment type="catalytic activity">
    <reaction evidence="6 7">
        <text>(S)-lactate + NAD(+) = pyruvate + NADH + H(+)</text>
        <dbReference type="Rhea" id="RHEA:23444"/>
        <dbReference type="ChEBI" id="CHEBI:15361"/>
        <dbReference type="ChEBI" id="CHEBI:15378"/>
        <dbReference type="ChEBI" id="CHEBI:16651"/>
        <dbReference type="ChEBI" id="CHEBI:57540"/>
        <dbReference type="ChEBI" id="CHEBI:57945"/>
        <dbReference type="EC" id="1.1.1.27"/>
    </reaction>
</comment>
<feature type="domain" description="Lactate/malate dehydrogenase N-terminal" evidence="11">
    <location>
        <begin position="4"/>
        <end position="141"/>
    </location>
</feature>
<keyword evidence="4 7" id="KW-0560">Oxidoreductase</keyword>
<gene>
    <name evidence="7" type="primary">ldh</name>
    <name evidence="13" type="ORF">ETP43_01105</name>
</gene>
<dbReference type="Gene3D" id="3.90.110.10">
    <property type="entry name" value="Lactate dehydrogenase/glycoside hydrolase, family 4, C-terminal"/>
    <property type="match status" value="1"/>
</dbReference>
<evidence type="ECO:0000256" key="7">
    <source>
        <dbReference type="HAMAP-Rule" id="MF_00488"/>
    </source>
</evidence>
<comment type="activity regulation">
    <text evidence="7">Allosterically activated by fructose 1,6-bisphosphate (FBP).</text>
</comment>
<feature type="binding site" evidence="7">
    <location>
        <position position="64"/>
    </location>
    <ligand>
        <name>NAD(+)</name>
        <dbReference type="ChEBI" id="CHEBI:57540"/>
    </ligand>
</feature>
<dbReference type="InterPro" id="IPR022383">
    <property type="entry name" value="Lactate/malate_DH_C"/>
</dbReference>
<feature type="domain" description="Lactate/malate dehydrogenase C-terminal" evidence="12">
    <location>
        <begin position="144"/>
        <end position="313"/>
    </location>
</feature>
<dbReference type="PRINTS" id="PR00086">
    <property type="entry name" value="LLDHDRGNASE"/>
</dbReference>
<evidence type="ECO:0000256" key="8">
    <source>
        <dbReference type="PIRSR" id="PIRSR000102-1"/>
    </source>
</evidence>
<dbReference type="EMBL" id="SDKC01000001">
    <property type="protein sequence ID" value="RXS73989.1"/>
    <property type="molecule type" value="Genomic_DNA"/>
</dbReference>
<dbReference type="InterPro" id="IPR011304">
    <property type="entry name" value="L-lactate_DH"/>
</dbReference>
<dbReference type="NCBIfam" id="NF000824">
    <property type="entry name" value="PRK00066.1"/>
    <property type="match status" value="1"/>
</dbReference>
<dbReference type="FunFam" id="3.40.50.720:FF:000018">
    <property type="entry name" value="Malate dehydrogenase"/>
    <property type="match status" value="1"/>
</dbReference>
<dbReference type="InterPro" id="IPR015955">
    <property type="entry name" value="Lactate_DH/Glyco_Ohase_4_C"/>
</dbReference>
<reference evidence="13 14" key="1">
    <citation type="submission" date="2019-01" db="EMBL/GenBank/DDBJ databases">
        <title>Blautia sp. nov. KGMB01111 isolated human feces.</title>
        <authorList>
            <person name="Park J.-E."/>
            <person name="Kim J.-S."/>
            <person name="Park S.-H."/>
        </authorList>
    </citation>
    <scope>NUCLEOTIDE SEQUENCE [LARGE SCALE GENOMIC DNA]</scope>
    <source>
        <strain evidence="13 14">KGMB01111</strain>
    </source>
</reference>
<dbReference type="Gene3D" id="3.40.50.720">
    <property type="entry name" value="NAD(P)-binding Rossmann-like Domain"/>
    <property type="match status" value="1"/>
</dbReference>
<accession>A0A4Q1REN7</accession>
<dbReference type="InterPro" id="IPR036291">
    <property type="entry name" value="NAD(P)-bd_dom_sf"/>
</dbReference>
<dbReference type="GO" id="GO:0005737">
    <property type="term" value="C:cytoplasm"/>
    <property type="evidence" value="ECO:0007669"/>
    <property type="project" value="UniProtKB-SubCell"/>
</dbReference>
<evidence type="ECO:0000256" key="6">
    <source>
        <dbReference type="ARBA" id="ARBA00049258"/>
    </source>
</evidence>
<feature type="binding site" evidence="9">
    <location>
        <position position="150"/>
    </location>
    <ligand>
        <name>substrate</name>
    </ligand>
</feature>
<dbReference type="HAMAP" id="MF_00488">
    <property type="entry name" value="Lactate_dehydrog"/>
    <property type="match status" value="1"/>
</dbReference>
<evidence type="ECO:0000256" key="3">
    <source>
        <dbReference type="ARBA" id="ARBA00012967"/>
    </source>
</evidence>
<evidence type="ECO:0000313" key="13">
    <source>
        <dbReference type="EMBL" id="RXS73989.1"/>
    </source>
</evidence>
<comment type="similarity">
    <text evidence="2 7">Belongs to the LDH/MDH superfamily. LDH family.</text>
</comment>
<feature type="binding site" evidence="10">
    <location>
        <begin position="9"/>
        <end position="14"/>
    </location>
    <ligand>
        <name>NAD(+)</name>
        <dbReference type="ChEBI" id="CHEBI:57540"/>
    </ligand>
</feature>
<feature type="binding site" evidence="10">
    <location>
        <position position="94"/>
    </location>
    <ligand>
        <name>NAD(+)</name>
        <dbReference type="ChEBI" id="CHEBI:57540"/>
    </ligand>
</feature>
<feature type="binding site" evidence="7">
    <location>
        <begin position="119"/>
        <end position="122"/>
    </location>
    <ligand>
        <name>substrate</name>
    </ligand>
</feature>
<organism evidence="13 14">
    <name type="scientific">Blautia faecicola</name>
    <dbReference type="NCBI Taxonomy" id="2509240"/>
    <lineage>
        <taxon>Bacteria</taxon>
        <taxon>Bacillati</taxon>
        <taxon>Bacillota</taxon>
        <taxon>Clostridia</taxon>
        <taxon>Lachnospirales</taxon>
        <taxon>Lachnospiraceae</taxon>
        <taxon>Blautia</taxon>
    </lineage>
</organism>
<evidence type="ECO:0000256" key="5">
    <source>
        <dbReference type="ARBA" id="ARBA00023027"/>
    </source>
</evidence>
<dbReference type="GO" id="GO:0004459">
    <property type="term" value="F:L-lactate dehydrogenase (NAD+) activity"/>
    <property type="evidence" value="ECO:0007669"/>
    <property type="project" value="UniProtKB-UniRule"/>
</dbReference>
<dbReference type="AlphaFoldDB" id="A0A4Q1REN7"/>
<feature type="binding site" evidence="7 10">
    <location>
        <begin position="117"/>
        <end position="119"/>
    </location>
    <ligand>
        <name>NAD(+)</name>
        <dbReference type="ChEBI" id="CHEBI:57540"/>
    </ligand>
</feature>
<comment type="caution">
    <text evidence="13">The sequence shown here is derived from an EMBL/GenBank/DDBJ whole genome shotgun (WGS) entry which is preliminary data.</text>
</comment>
<dbReference type="PANTHER" id="PTHR43128">
    <property type="entry name" value="L-2-HYDROXYCARBOXYLATE DEHYDROGENASE (NAD(P)(+))"/>
    <property type="match status" value="1"/>
</dbReference>
<keyword evidence="7" id="KW-0963">Cytoplasm</keyword>
<comment type="subcellular location">
    <subcellularLocation>
        <location evidence="7">Cytoplasm</location>
    </subcellularLocation>
</comment>
<feature type="binding site" evidence="7">
    <location>
        <position position="152"/>
    </location>
    <ligand>
        <name>beta-D-fructose 1,6-bisphosphate</name>
        <dbReference type="ChEBI" id="CHEBI:32966"/>
        <note>allosteric activator</note>
    </ligand>
</feature>
<feature type="binding site" evidence="7">
    <location>
        <position position="39"/>
    </location>
    <ligand>
        <name>NAD(+)</name>
        <dbReference type="ChEBI" id="CHEBI:57540"/>
    </ligand>
</feature>
<sequence>MSSKITVIGAGSVGSTIAYTLSNQNVASEIVLIDINKEKVEGEVMDIAQGTCFRDPISIVAGEYEDAKDSDIVIITSGIARKPGQTRIELTQTNVNILKSITPEIVKVAPHALYIIVSNPVDIMTYVFTKISGLPENQIIGSGTILDSARLRCGLSEHLNVAQNNIHAYVFGEHGDTSFIPWTGAYVSGVSLDEYYDIAKSMGKEVKEVDKDAMLEYVQKSGGQIIKRKGATFYAVSASVCKLCSILTSSSDSITTVSSMMHGEYGIDDVCLSTLTLVGPNGIQGKVPMRMNKKEIEQLHKSADALKEVIAQINLD</sequence>
<feature type="binding site" evidence="7">
    <location>
        <begin position="147"/>
        <end position="150"/>
    </location>
    <ligand>
        <name>substrate</name>
    </ligand>
</feature>
<comment type="caution">
    <text evidence="7">Lacks conserved residue(s) required for the propagation of feature annotation.</text>
</comment>
<dbReference type="UniPathway" id="UPA00554">
    <property type="reaction ID" value="UER00611"/>
</dbReference>
<dbReference type="OrthoDB" id="9802969at2"/>
<dbReference type="SUPFAM" id="SSF51735">
    <property type="entry name" value="NAD(P)-binding Rossmann-fold domains"/>
    <property type="match status" value="1"/>
</dbReference>
<comment type="pathway">
    <text evidence="1 7">Fermentation; pyruvate fermentation to lactate; (S)-lactate from pyruvate: step 1/1.</text>
</comment>
<dbReference type="SUPFAM" id="SSF56327">
    <property type="entry name" value="LDH C-terminal domain-like"/>
    <property type="match status" value="1"/>
</dbReference>
<dbReference type="PIRSF" id="PIRSF000102">
    <property type="entry name" value="Lac_mal_DH"/>
    <property type="match status" value="1"/>
</dbReference>
<evidence type="ECO:0000256" key="2">
    <source>
        <dbReference type="ARBA" id="ARBA00006054"/>
    </source>
</evidence>
<evidence type="ECO:0000259" key="11">
    <source>
        <dbReference type="Pfam" id="PF00056"/>
    </source>
</evidence>
<dbReference type="EC" id="1.1.1.27" evidence="3 7"/>
<proteinExistence type="inferred from homology"/>
<dbReference type="Pfam" id="PF00056">
    <property type="entry name" value="Ldh_1_N"/>
    <property type="match status" value="1"/>
</dbReference>
<dbReference type="Pfam" id="PF02866">
    <property type="entry name" value="Ldh_1_C"/>
    <property type="match status" value="1"/>
</dbReference>
<feature type="binding site" evidence="7">
    <location>
        <position position="167"/>
    </location>
    <ligand>
        <name>beta-D-fructose 1,6-bisphosphate</name>
        <dbReference type="ChEBI" id="CHEBI:32966"/>
        <note>allosteric activator</note>
    </ligand>
</feature>
<feature type="active site" description="Proton acceptor" evidence="7 8">
    <location>
        <position position="174"/>
    </location>
</feature>
<comment type="function">
    <text evidence="7">Catalyzes the conversion of lactate to pyruvate.</text>
</comment>
<feature type="binding site" evidence="7">
    <location>
        <position position="100"/>
    </location>
    <ligand>
        <name>NAD(+)</name>
        <dbReference type="ChEBI" id="CHEBI:57540"/>
    </ligand>
</feature>
<feature type="binding site" evidence="9">
    <location>
        <position position="81"/>
    </location>
    <ligand>
        <name>substrate</name>
    </ligand>
</feature>
<dbReference type="Proteomes" id="UP000290106">
    <property type="component" value="Unassembled WGS sequence"/>
</dbReference>
<comment type="subunit">
    <text evidence="7">Homotetramer.</text>
</comment>
<evidence type="ECO:0000313" key="14">
    <source>
        <dbReference type="Proteomes" id="UP000290106"/>
    </source>
</evidence>
<feature type="binding site" evidence="7 9">
    <location>
        <position position="87"/>
    </location>
    <ligand>
        <name>substrate</name>
    </ligand>
</feature>
<dbReference type="RefSeq" id="WP_129256837.1">
    <property type="nucleotide sequence ID" value="NZ_JBGKFY010000001.1"/>
</dbReference>
<feature type="binding site" evidence="7">
    <location>
        <position position="13"/>
    </location>
    <ligand>
        <name>NAD(+)</name>
        <dbReference type="ChEBI" id="CHEBI:57540"/>
    </ligand>
</feature>
<dbReference type="InterPro" id="IPR001557">
    <property type="entry name" value="L-lactate/malate_DH"/>
</dbReference>
<evidence type="ECO:0000256" key="9">
    <source>
        <dbReference type="PIRSR" id="PIRSR000102-2"/>
    </source>
</evidence>
<evidence type="ECO:0000256" key="4">
    <source>
        <dbReference type="ARBA" id="ARBA00023002"/>
    </source>
</evidence>
<keyword evidence="5 7" id="KW-0520">NAD</keyword>
<evidence type="ECO:0000259" key="12">
    <source>
        <dbReference type="Pfam" id="PF02866"/>
    </source>
</evidence>
<keyword evidence="7" id="KW-0021">Allosteric enzyme</keyword>
<evidence type="ECO:0000256" key="10">
    <source>
        <dbReference type="PIRSR" id="PIRSR000102-3"/>
    </source>
</evidence>
<dbReference type="NCBIfam" id="TIGR01771">
    <property type="entry name" value="L-LDH-NAD"/>
    <property type="match status" value="1"/>
</dbReference>
<feature type="binding site" evidence="7 10">
    <location>
        <position position="34"/>
    </location>
    <ligand>
        <name>NAD(+)</name>
        <dbReference type="ChEBI" id="CHEBI:57540"/>
    </ligand>
</feature>
<dbReference type="PANTHER" id="PTHR43128:SF16">
    <property type="entry name" value="L-LACTATE DEHYDROGENASE"/>
    <property type="match status" value="1"/>
</dbReference>
<dbReference type="InterPro" id="IPR001236">
    <property type="entry name" value="Lactate/malate_DH_N"/>
</dbReference>
<dbReference type="NCBIfam" id="NF004863">
    <property type="entry name" value="PRK06223.1"/>
    <property type="match status" value="1"/>
</dbReference>
<feature type="binding site" evidence="9">
    <location>
        <position position="119"/>
    </location>
    <ligand>
        <name>substrate</name>
    </ligand>
</feature>
<dbReference type="GO" id="GO:0006096">
    <property type="term" value="P:glycolytic process"/>
    <property type="evidence" value="ECO:0007669"/>
    <property type="project" value="UniProtKB-UniRule"/>
</dbReference>
<keyword evidence="14" id="KW-1185">Reference proteome</keyword>
<feature type="binding site" evidence="7">
    <location>
        <position position="232"/>
    </location>
    <ligand>
        <name>substrate</name>
    </ligand>
</feature>
<dbReference type="GO" id="GO:0006089">
    <property type="term" value="P:lactate metabolic process"/>
    <property type="evidence" value="ECO:0007669"/>
    <property type="project" value="TreeGrafter"/>
</dbReference>